<dbReference type="GO" id="GO:0016746">
    <property type="term" value="F:acyltransferase activity"/>
    <property type="evidence" value="ECO:0007669"/>
    <property type="project" value="UniProtKB-KW"/>
</dbReference>
<feature type="transmembrane region" description="Helical" evidence="12">
    <location>
        <begin position="400"/>
        <end position="424"/>
    </location>
</feature>
<accession>A0A9X4BJD3</accession>
<evidence type="ECO:0000256" key="11">
    <source>
        <dbReference type="PIRNR" id="PIRNR016636"/>
    </source>
</evidence>
<evidence type="ECO:0000256" key="5">
    <source>
        <dbReference type="ARBA" id="ARBA00022679"/>
    </source>
</evidence>
<comment type="pathway">
    <text evidence="2 11">Glycan biosynthesis; alginate biosynthesis.</text>
</comment>
<evidence type="ECO:0000256" key="12">
    <source>
        <dbReference type="SAM" id="Phobius"/>
    </source>
</evidence>
<feature type="transmembrane region" description="Helical" evidence="12">
    <location>
        <begin position="77"/>
        <end position="94"/>
    </location>
</feature>
<keyword evidence="14" id="KW-1185">Reference proteome</keyword>
<feature type="transmembrane region" description="Helical" evidence="12">
    <location>
        <begin position="46"/>
        <end position="65"/>
    </location>
</feature>
<feature type="transmembrane region" description="Helical" evidence="12">
    <location>
        <begin position="436"/>
        <end position="458"/>
    </location>
</feature>
<dbReference type="InterPro" id="IPR051085">
    <property type="entry name" value="MB_O-acyltransferase"/>
</dbReference>
<evidence type="ECO:0000256" key="2">
    <source>
        <dbReference type="ARBA" id="ARBA00005182"/>
    </source>
</evidence>
<dbReference type="EMBL" id="JAOVZO020000019">
    <property type="protein sequence ID" value="MDC8014966.1"/>
    <property type="molecule type" value="Genomic_DNA"/>
</dbReference>
<keyword evidence="10 11" id="KW-0012">Acyltransferase</keyword>
<dbReference type="InterPro" id="IPR028362">
    <property type="entry name" value="AlgI"/>
</dbReference>
<dbReference type="GO" id="GO:0042121">
    <property type="term" value="P:alginic acid biosynthetic process"/>
    <property type="evidence" value="ECO:0007669"/>
    <property type="project" value="UniProtKB-UniRule"/>
</dbReference>
<evidence type="ECO:0000313" key="14">
    <source>
        <dbReference type="Proteomes" id="UP001139971"/>
    </source>
</evidence>
<dbReference type="Proteomes" id="UP001139971">
    <property type="component" value="Unassembled WGS sequence"/>
</dbReference>
<comment type="subcellular location">
    <subcellularLocation>
        <location evidence="11">Cell inner membrane</location>
    </subcellularLocation>
    <subcellularLocation>
        <location evidence="1">Cell membrane</location>
        <topology evidence="1">Multi-pass membrane protein</topology>
    </subcellularLocation>
</comment>
<feature type="transmembrane region" description="Helical" evidence="12">
    <location>
        <begin position="120"/>
        <end position="142"/>
    </location>
</feature>
<dbReference type="AlphaFoldDB" id="A0A9X4BJD3"/>
<comment type="similarity">
    <text evidence="3 11">Belongs to the membrane-bound acyltransferase family.</text>
</comment>
<dbReference type="InterPro" id="IPR004299">
    <property type="entry name" value="MBOAT_fam"/>
</dbReference>
<evidence type="ECO:0000256" key="6">
    <source>
        <dbReference type="ARBA" id="ARBA00022692"/>
    </source>
</evidence>
<evidence type="ECO:0000256" key="9">
    <source>
        <dbReference type="ARBA" id="ARBA00023136"/>
    </source>
</evidence>
<proteinExistence type="inferred from homology"/>
<sequence length="471" mass="52133">MVFNSLTFVVFFACVLVLHHLPLPWRTRKINLLIASYLFYAAWNPPFVALLWISTVVDWYAAVGLARAQRPSHRRAWMLLSVVANLGMLAYFKYGGFLLENFGAALALAGVDYRPPALDIVLPVGISFYTFATMSYTLDIYLRRAEPARNFLDYALFVTFFPHLVAGPIMRPTELVPQFETPRRASANPLCFGLALMTLGLFQKVVIADGFLSGPVEEVYDGMQAPGVLDAWVATLAFGGQIFCDFAGYSTAAIGAAMCLGFAMPDNFRFPYAAIGFSDFWRRWHITLSAWLRDYLYIPLGGNRHGEARTYFALMATMLLGGLWHGASWTFAVWGGLHGLYLCAERWLKKAFVNYVPGPLALLGFGALTYFLVHIAWVFFRAKTFGDARRVFGGLFGLNANAVPILAAVDLIAVATIVGGIVATHWLMRARTLEALLARVPAPALTAIWACLAFAIAIEQGEGSAFIYFQF</sequence>
<evidence type="ECO:0000256" key="4">
    <source>
        <dbReference type="ARBA" id="ARBA00022475"/>
    </source>
</evidence>
<keyword evidence="4 11" id="KW-1003">Cell membrane</keyword>
<dbReference type="EC" id="2.3.1.-" evidence="11"/>
<evidence type="ECO:0000256" key="10">
    <source>
        <dbReference type="ARBA" id="ARBA00023315"/>
    </source>
</evidence>
<dbReference type="GO" id="GO:0005886">
    <property type="term" value="C:plasma membrane"/>
    <property type="evidence" value="ECO:0007669"/>
    <property type="project" value="UniProtKB-SubCell"/>
</dbReference>
<keyword evidence="6 11" id="KW-0812">Transmembrane</keyword>
<evidence type="ECO:0000313" key="13">
    <source>
        <dbReference type="EMBL" id="MDC8014966.1"/>
    </source>
</evidence>
<dbReference type="PIRSF" id="PIRSF016636">
    <property type="entry name" value="AlgI_DltB"/>
    <property type="match status" value="1"/>
</dbReference>
<keyword evidence="9 11" id="KW-0472">Membrane</keyword>
<organism evidence="13 14">
    <name type="scientific">Tahibacter soli</name>
    <dbReference type="NCBI Taxonomy" id="2983605"/>
    <lineage>
        <taxon>Bacteria</taxon>
        <taxon>Pseudomonadati</taxon>
        <taxon>Pseudomonadota</taxon>
        <taxon>Gammaproteobacteria</taxon>
        <taxon>Lysobacterales</taxon>
        <taxon>Rhodanobacteraceae</taxon>
        <taxon>Tahibacter</taxon>
    </lineage>
</organism>
<evidence type="ECO:0000256" key="1">
    <source>
        <dbReference type="ARBA" id="ARBA00004651"/>
    </source>
</evidence>
<dbReference type="Pfam" id="PF03062">
    <property type="entry name" value="MBOAT"/>
    <property type="match status" value="1"/>
</dbReference>
<keyword evidence="8 12" id="KW-1133">Transmembrane helix</keyword>
<comment type="caution">
    <text evidence="13">The sequence shown here is derived from an EMBL/GenBank/DDBJ whole genome shotgun (WGS) entry which is preliminary data.</text>
</comment>
<dbReference type="PANTHER" id="PTHR13285:SF23">
    <property type="entry name" value="TEICHOIC ACID D-ALANYLTRANSFERASE"/>
    <property type="match status" value="1"/>
</dbReference>
<evidence type="ECO:0000256" key="3">
    <source>
        <dbReference type="ARBA" id="ARBA00010323"/>
    </source>
</evidence>
<keyword evidence="7 11" id="KW-0016">Alginate biosynthesis</keyword>
<gene>
    <name evidence="13" type="ORF">OD750_020675</name>
</gene>
<dbReference type="PIRSF" id="PIRSF500217">
    <property type="entry name" value="AlgI"/>
    <property type="match status" value="1"/>
</dbReference>
<evidence type="ECO:0000256" key="7">
    <source>
        <dbReference type="ARBA" id="ARBA00022841"/>
    </source>
</evidence>
<reference evidence="13" key="1">
    <citation type="submission" date="2023-02" db="EMBL/GenBank/DDBJ databases">
        <title>Tahibacter soli sp. nov. isolated from soil.</title>
        <authorList>
            <person name="Baek J.H."/>
            <person name="Lee J.K."/>
            <person name="Choi D.G."/>
            <person name="Jeon C.O."/>
        </authorList>
    </citation>
    <scope>NUCLEOTIDE SEQUENCE</scope>
    <source>
        <strain evidence="13">BL</strain>
    </source>
</reference>
<dbReference type="RefSeq" id="WP_263540798.1">
    <property type="nucleotide sequence ID" value="NZ_JAOVZO020000019.1"/>
</dbReference>
<keyword evidence="11" id="KW-0997">Cell inner membrane</keyword>
<protein>
    <recommendedName>
        <fullName evidence="11">Probable alginate O-acetylase</fullName>
        <ecNumber evidence="11">2.3.1.-</ecNumber>
    </recommendedName>
</protein>
<dbReference type="PANTHER" id="PTHR13285">
    <property type="entry name" value="ACYLTRANSFERASE"/>
    <property type="match status" value="1"/>
</dbReference>
<evidence type="ECO:0000256" key="8">
    <source>
        <dbReference type="ARBA" id="ARBA00022989"/>
    </source>
</evidence>
<dbReference type="InterPro" id="IPR024194">
    <property type="entry name" value="Ac/AlaTfrase_AlgI/DltB"/>
</dbReference>
<keyword evidence="5 11" id="KW-0808">Transferase</keyword>
<feature type="transmembrane region" description="Helical" evidence="12">
    <location>
        <begin position="331"/>
        <end position="348"/>
    </location>
</feature>
<name>A0A9X4BJD3_9GAMM</name>
<feature type="transmembrane region" description="Helical" evidence="12">
    <location>
        <begin position="360"/>
        <end position="380"/>
    </location>
</feature>